<name>A0A2P8HQD4_9BACI</name>
<comment type="caution">
    <text evidence="1">The sequence shown here is derived from an EMBL/GenBank/DDBJ whole genome shotgun (WGS) entry which is preliminary data.</text>
</comment>
<reference evidence="1 2" key="1">
    <citation type="submission" date="2018-03" db="EMBL/GenBank/DDBJ databases">
        <title>Genomic Encyclopedia of Type Strains, Phase III (KMG-III): the genomes of soil and plant-associated and newly described type strains.</title>
        <authorList>
            <person name="Whitman W."/>
        </authorList>
    </citation>
    <scope>NUCLEOTIDE SEQUENCE [LARGE SCALE GENOMIC DNA]</scope>
    <source>
        <strain evidence="1 2">CGMCC 1.07653</strain>
    </source>
</reference>
<sequence length="108" mass="11904">MFAPTGEMPSKHVPEVEENHTWTITFNQSLDPATANEASVYVTDYRGEPLDTDINLGALDQTTIHVSAPAEGYSLGAHTLFITSDHTSGNGHRLEEQVKHLFKVPESR</sequence>
<proteinExistence type="predicted"/>
<organism evidence="1 2">
    <name type="scientific">Salsuginibacillus halophilus</name>
    <dbReference type="NCBI Taxonomy" id="517424"/>
    <lineage>
        <taxon>Bacteria</taxon>
        <taxon>Bacillati</taxon>
        <taxon>Bacillota</taxon>
        <taxon>Bacilli</taxon>
        <taxon>Bacillales</taxon>
        <taxon>Bacillaceae</taxon>
        <taxon>Salsuginibacillus</taxon>
    </lineage>
</organism>
<dbReference type="Proteomes" id="UP000242310">
    <property type="component" value="Unassembled WGS sequence"/>
</dbReference>
<dbReference type="OrthoDB" id="1094867at2"/>
<dbReference type="AlphaFoldDB" id="A0A2P8HQD4"/>
<evidence type="ECO:0000313" key="2">
    <source>
        <dbReference type="Proteomes" id="UP000242310"/>
    </source>
</evidence>
<protein>
    <recommendedName>
        <fullName evidence="3">SbsA Ig-like domain-containing protein</fullName>
    </recommendedName>
</protein>
<dbReference type="EMBL" id="PYAV01000004">
    <property type="protein sequence ID" value="PSL48426.1"/>
    <property type="molecule type" value="Genomic_DNA"/>
</dbReference>
<accession>A0A2P8HQD4</accession>
<dbReference type="RefSeq" id="WP_146139911.1">
    <property type="nucleotide sequence ID" value="NZ_PYAV01000004.1"/>
</dbReference>
<evidence type="ECO:0008006" key="3">
    <source>
        <dbReference type="Google" id="ProtNLM"/>
    </source>
</evidence>
<gene>
    <name evidence="1" type="ORF">B0H94_10426</name>
</gene>
<keyword evidence="2" id="KW-1185">Reference proteome</keyword>
<evidence type="ECO:0000313" key="1">
    <source>
        <dbReference type="EMBL" id="PSL48426.1"/>
    </source>
</evidence>